<gene>
    <name evidence="2" type="ORF">D7V93_06020</name>
</gene>
<proteinExistence type="predicted"/>
<reference evidence="3" key="1">
    <citation type="submission" date="2018-09" db="EMBL/GenBank/DDBJ databases">
        <authorList>
            <person name="Livingstone P.G."/>
            <person name="Whitworth D.E."/>
        </authorList>
    </citation>
    <scope>NUCLEOTIDE SEQUENCE [LARGE SCALE GENOMIC DNA]</scope>
    <source>
        <strain evidence="3">CA051B</strain>
    </source>
</reference>
<dbReference type="Proteomes" id="UP000272888">
    <property type="component" value="Unassembled WGS sequence"/>
</dbReference>
<keyword evidence="3" id="KW-1185">Reference proteome</keyword>
<keyword evidence="2" id="KW-0723">Serine/threonine-protein kinase</keyword>
<feature type="compositionally biased region" description="Acidic residues" evidence="1">
    <location>
        <begin position="24"/>
        <end position="35"/>
    </location>
</feature>
<evidence type="ECO:0000313" key="2">
    <source>
        <dbReference type="EMBL" id="RKH65341.1"/>
    </source>
</evidence>
<accession>A0A3A8QCN2</accession>
<feature type="non-terminal residue" evidence="2">
    <location>
        <position position="1"/>
    </location>
</feature>
<protein>
    <submittedName>
        <fullName evidence="2">Serine/threonine protein kinase</fullName>
    </submittedName>
</protein>
<organism evidence="2 3">
    <name type="scientific">Corallococcus llansteffanensis</name>
    <dbReference type="NCBI Taxonomy" id="2316731"/>
    <lineage>
        <taxon>Bacteria</taxon>
        <taxon>Pseudomonadati</taxon>
        <taxon>Myxococcota</taxon>
        <taxon>Myxococcia</taxon>
        <taxon>Myxococcales</taxon>
        <taxon>Cystobacterineae</taxon>
        <taxon>Myxococcaceae</taxon>
        <taxon>Corallococcus</taxon>
    </lineage>
</organism>
<sequence length="119" mass="13380">TTEARPITPPPPVPPASVGSRDLEDQEEDGAEDGAEPAVPPKAWRAFLTLRTNLPARVYIDGVRVRRTTPLLNYPVRAGTRDIRVVALSTGERKDFQLRFSRGQHQKLDEQFQPLPTRR</sequence>
<feature type="region of interest" description="Disordered" evidence="1">
    <location>
        <begin position="1"/>
        <end position="41"/>
    </location>
</feature>
<keyword evidence="2" id="KW-0418">Kinase</keyword>
<dbReference type="EMBL" id="RAWB01000039">
    <property type="protein sequence ID" value="RKH65341.1"/>
    <property type="molecule type" value="Genomic_DNA"/>
</dbReference>
<evidence type="ECO:0000256" key="1">
    <source>
        <dbReference type="SAM" id="MobiDB-lite"/>
    </source>
</evidence>
<comment type="caution">
    <text evidence="2">The sequence shown here is derived from an EMBL/GenBank/DDBJ whole genome shotgun (WGS) entry which is preliminary data.</text>
</comment>
<name>A0A3A8QCN2_9BACT</name>
<evidence type="ECO:0000313" key="3">
    <source>
        <dbReference type="Proteomes" id="UP000272888"/>
    </source>
</evidence>
<dbReference type="GO" id="GO:0004674">
    <property type="term" value="F:protein serine/threonine kinase activity"/>
    <property type="evidence" value="ECO:0007669"/>
    <property type="project" value="UniProtKB-KW"/>
</dbReference>
<dbReference type="AlphaFoldDB" id="A0A3A8QCN2"/>
<keyword evidence="2" id="KW-0808">Transferase</keyword>